<dbReference type="PANTHER" id="PTHR12526">
    <property type="entry name" value="GLYCOSYLTRANSFERASE"/>
    <property type="match status" value="1"/>
</dbReference>
<evidence type="ECO:0000259" key="1">
    <source>
        <dbReference type="Pfam" id="PF00534"/>
    </source>
</evidence>
<comment type="caution">
    <text evidence="2">The sequence shown here is derived from an EMBL/GenBank/DDBJ whole genome shotgun (WGS) entry which is preliminary data.</text>
</comment>
<dbReference type="RefSeq" id="WP_228353685.1">
    <property type="nucleotide sequence ID" value="NZ_JACEGA010000001.1"/>
</dbReference>
<dbReference type="EMBL" id="JACEGA010000001">
    <property type="protein sequence ID" value="MBB2184090.1"/>
    <property type="molecule type" value="Genomic_DNA"/>
</dbReference>
<dbReference type="GO" id="GO:0016757">
    <property type="term" value="F:glycosyltransferase activity"/>
    <property type="evidence" value="ECO:0007669"/>
    <property type="project" value="InterPro"/>
</dbReference>
<protein>
    <submittedName>
        <fullName evidence="2">Glycosyltransferase family 4 protein</fullName>
    </submittedName>
</protein>
<dbReference type="Proteomes" id="UP000574276">
    <property type="component" value="Unassembled WGS sequence"/>
</dbReference>
<name>A0A839K394_9FIRM</name>
<evidence type="ECO:0000313" key="3">
    <source>
        <dbReference type="Proteomes" id="UP000574276"/>
    </source>
</evidence>
<gene>
    <name evidence="2" type="ORF">H0486_14510</name>
</gene>
<dbReference type="CDD" id="cd03794">
    <property type="entry name" value="GT4_WbuB-like"/>
    <property type="match status" value="1"/>
</dbReference>
<keyword evidence="3" id="KW-1185">Reference proteome</keyword>
<reference evidence="2 3" key="1">
    <citation type="submission" date="2020-07" db="EMBL/GenBank/DDBJ databases">
        <title>Characterization and genome sequencing of isolate MD1, a novel member within the family Lachnospiraceae.</title>
        <authorList>
            <person name="Rettenmaier R."/>
            <person name="Di Bello L."/>
            <person name="Zinser C."/>
            <person name="Scheitz K."/>
            <person name="Liebl W."/>
            <person name="Zverlov V."/>
        </authorList>
    </citation>
    <scope>NUCLEOTIDE SEQUENCE [LARGE SCALE GENOMIC DNA]</scope>
    <source>
        <strain evidence="2 3">MD1</strain>
    </source>
</reference>
<accession>A0A839K394</accession>
<keyword evidence="2" id="KW-0808">Transferase</keyword>
<proteinExistence type="predicted"/>
<dbReference type="SUPFAM" id="SSF53756">
    <property type="entry name" value="UDP-Glycosyltransferase/glycogen phosphorylase"/>
    <property type="match status" value="1"/>
</dbReference>
<dbReference type="PANTHER" id="PTHR12526:SF609">
    <property type="entry name" value="LIPOPOLYSACCHARIDE BIOSYNTHESIS PROTEIN"/>
    <property type="match status" value="1"/>
</dbReference>
<dbReference type="Pfam" id="PF00534">
    <property type="entry name" value="Glycos_transf_1"/>
    <property type="match status" value="1"/>
</dbReference>
<organism evidence="2 3">
    <name type="scientific">Variimorphobacter saccharofermentans</name>
    <dbReference type="NCBI Taxonomy" id="2755051"/>
    <lineage>
        <taxon>Bacteria</taxon>
        <taxon>Bacillati</taxon>
        <taxon>Bacillota</taxon>
        <taxon>Clostridia</taxon>
        <taxon>Lachnospirales</taxon>
        <taxon>Lachnospiraceae</taxon>
        <taxon>Variimorphobacter</taxon>
    </lineage>
</organism>
<sequence>MNVLYLTLSDFDENKTSGVHIDLVNKIIEEGHRVYVISPVERRKKIETYLIVRDNLEILKLKIGNTQKTNVIEKGISTITLEGKYVAGIKKYFDKVRFDIVLYTTPPITLEKAITYVKQRDQAKTYLILKDIFPQNAVDLGMLHKTGVMSPLYQYFRRKERRLYRLSDYIGCMSQANVDYIKRNNPDISSSRLEICPNCILPVKITKDEDMITAIKSKYNIPLDKTIFIYGGNLGKPQGIDFLMECLLANELNDRAYFVIAGSGTEYRRLRDFLDQKKLPNVQLFSLLPQKDYHTLVNSCDVGLIFLDHRFTIPNFPSRILSYMQASMPVLAATDCSTDIGKVIEEGRFGLWCESRDVNAFNQMLNQLCDEEVRKQMGSNSRKYLEKYYTVDQAYNIIFEKFQQPHKASAIS</sequence>
<feature type="domain" description="Glycosyl transferase family 1" evidence="1">
    <location>
        <begin position="213"/>
        <end position="383"/>
    </location>
</feature>
<dbReference type="AlphaFoldDB" id="A0A839K394"/>
<dbReference type="Gene3D" id="3.40.50.2000">
    <property type="entry name" value="Glycogen Phosphorylase B"/>
    <property type="match status" value="2"/>
</dbReference>
<dbReference type="InterPro" id="IPR001296">
    <property type="entry name" value="Glyco_trans_1"/>
</dbReference>
<evidence type="ECO:0000313" key="2">
    <source>
        <dbReference type="EMBL" id="MBB2184090.1"/>
    </source>
</evidence>